<protein>
    <submittedName>
        <fullName evidence="2">Uncharacterized protein</fullName>
    </submittedName>
</protein>
<sequence length="225" mass="23912">MGTGILVLLLLLAAGYVLLTKFGWANAFRTLGNRATSRFVRSSADGGTTFEVVPARASRAALVLLISGAALCSQLWLEIIALFGLIPVTMGLLAFPIGARYRTPATITVSDQDIRSGDKAWPLSDVADLNLRRGSRIRTDEPPQVVHRTAGGGLVYGAQPTSAMFSRALNRRAVERSYLVTLRTRSGSDETVLSGGLTLECAQALQNDLRAEIAARQGAGAQNVA</sequence>
<accession>A0A1Y5R6R5</accession>
<name>A0A1Y5R6R5_9PROT</name>
<keyword evidence="1" id="KW-0472">Membrane</keyword>
<proteinExistence type="predicted"/>
<gene>
    <name evidence="2" type="ORF">OCH7691_00043</name>
</gene>
<dbReference type="InParanoid" id="A0A1Y5R6R5"/>
<reference evidence="2 3" key="1">
    <citation type="submission" date="2017-03" db="EMBL/GenBank/DDBJ databases">
        <authorList>
            <person name="Afonso C.L."/>
            <person name="Miller P.J."/>
            <person name="Scott M.A."/>
            <person name="Spackman E."/>
            <person name="Goraichik I."/>
            <person name="Dimitrov K.M."/>
            <person name="Suarez D.L."/>
            <person name="Swayne D.E."/>
        </authorList>
    </citation>
    <scope>NUCLEOTIDE SEQUENCE [LARGE SCALE GENOMIC DNA]</scope>
    <source>
        <strain evidence="2 3">CECT 7691</strain>
    </source>
</reference>
<evidence type="ECO:0000313" key="3">
    <source>
        <dbReference type="Proteomes" id="UP000193200"/>
    </source>
</evidence>
<dbReference type="OrthoDB" id="7853704at2"/>
<dbReference type="RefSeq" id="WP_085881424.1">
    <property type="nucleotide sequence ID" value="NZ_FWFR01000001.1"/>
</dbReference>
<evidence type="ECO:0000313" key="2">
    <source>
        <dbReference type="EMBL" id="SLN10486.1"/>
    </source>
</evidence>
<feature type="transmembrane region" description="Helical" evidence="1">
    <location>
        <begin position="75"/>
        <end position="95"/>
    </location>
</feature>
<keyword evidence="1" id="KW-0812">Transmembrane</keyword>
<evidence type="ECO:0000256" key="1">
    <source>
        <dbReference type="SAM" id="Phobius"/>
    </source>
</evidence>
<dbReference type="AlphaFoldDB" id="A0A1Y5R6R5"/>
<organism evidence="2 3">
    <name type="scientific">Oceanibacterium hippocampi</name>
    <dbReference type="NCBI Taxonomy" id="745714"/>
    <lineage>
        <taxon>Bacteria</taxon>
        <taxon>Pseudomonadati</taxon>
        <taxon>Pseudomonadota</taxon>
        <taxon>Alphaproteobacteria</taxon>
        <taxon>Sneathiellales</taxon>
        <taxon>Sneathiellaceae</taxon>
        <taxon>Oceanibacterium</taxon>
    </lineage>
</organism>
<dbReference type="EMBL" id="FWFR01000001">
    <property type="protein sequence ID" value="SLN10486.1"/>
    <property type="molecule type" value="Genomic_DNA"/>
</dbReference>
<keyword evidence="3" id="KW-1185">Reference proteome</keyword>
<dbReference type="Proteomes" id="UP000193200">
    <property type="component" value="Unassembled WGS sequence"/>
</dbReference>
<keyword evidence="1" id="KW-1133">Transmembrane helix</keyword>